<dbReference type="PROSITE" id="PS00137">
    <property type="entry name" value="SUBTILASE_HIS"/>
    <property type="match status" value="1"/>
</dbReference>
<evidence type="ECO:0000259" key="13">
    <source>
        <dbReference type="Pfam" id="PF02225"/>
    </source>
</evidence>
<dbReference type="Gene3D" id="3.30.70.80">
    <property type="entry name" value="Peptidase S8 propeptide/proteinase inhibitor I9"/>
    <property type="match status" value="1"/>
</dbReference>
<dbReference type="GO" id="GO:0004252">
    <property type="term" value="F:serine-type endopeptidase activity"/>
    <property type="evidence" value="ECO:0007669"/>
    <property type="project" value="UniProtKB-UniRule"/>
</dbReference>
<evidence type="ECO:0000256" key="4">
    <source>
        <dbReference type="ARBA" id="ARBA00022723"/>
    </source>
</evidence>
<reference evidence="14 15" key="1">
    <citation type="submission" date="2020-08" db="EMBL/GenBank/DDBJ databases">
        <title>Lysobacter sp. II4 sp. nov., isolated from soil.</title>
        <authorList>
            <person name="Woo C.Y."/>
            <person name="Kim J."/>
        </authorList>
    </citation>
    <scope>NUCLEOTIDE SEQUENCE [LARGE SCALE GENOMIC DNA]</scope>
    <source>
        <strain evidence="14 15">II4</strain>
    </source>
</reference>
<evidence type="ECO:0000256" key="3">
    <source>
        <dbReference type="ARBA" id="ARBA00022670"/>
    </source>
</evidence>
<dbReference type="PRINTS" id="PR00723">
    <property type="entry name" value="SUBTILISIN"/>
</dbReference>
<evidence type="ECO:0000256" key="1">
    <source>
        <dbReference type="ARBA" id="ARBA00011073"/>
    </source>
</evidence>
<feature type="active site" description="Charge relay system" evidence="8 9">
    <location>
        <position position="446"/>
    </location>
</feature>
<evidence type="ECO:0000256" key="7">
    <source>
        <dbReference type="ARBA" id="ARBA00022825"/>
    </source>
</evidence>
<keyword evidence="7 9" id="KW-0720">Serine protease</keyword>
<dbReference type="PROSITE" id="PS51892">
    <property type="entry name" value="SUBTILASE"/>
    <property type="match status" value="1"/>
</dbReference>
<dbReference type="InterPro" id="IPR037045">
    <property type="entry name" value="S8pro/Inhibitor_I9_sf"/>
</dbReference>
<feature type="signal peptide" evidence="11">
    <location>
        <begin position="1"/>
        <end position="24"/>
    </location>
</feature>
<dbReference type="GO" id="GO:0006508">
    <property type="term" value="P:proteolysis"/>
    <property type="evidence" value="ECO:0007669"/>
    <property type="project" value="UniProtKB-KW"/>
</dbReference>
<feature type="active site" description="Charge relay system" evidence="8 9">
    <location>
        <position position="131"/>
    </location>
</feature>
<dbReference type="InterPro" id="IPR003137">
    <property type="entry name" value="PA_domain"/>
</dbReference>
<comment type="similarity">
    <text evidence="1 9 10">Belongs to the peptidase S8 family.</text>
</comment>
<dbReference type="Proteomes" id="UP000516018">
    <property type="component" value="Chromosome"/>
</dbReference>
<proteinExistence type="inferred from homology"/>
<dbReference type="SUPFAM" id="SSF52743">
    <property type="entry name" value="Subtilisin-like"/>
    <property type="match status" value="1"/>
</dbReference>
<dbReference type="Gene3D" id="3.40.50.200">
    <property type="entry name" value="Peptidase S8/S53 domain"/>
    <property type="match status" value="1"/>
</dbReference>
<feature type="domain" description="Peptidase S8/S53" evidence="12">
    <location>
        <begin position="122"/>
        <end position="313"/>
    </location>
</feature>
<evidence type="ECO:0000313" key="14">
    <source>
        <dbReference type="EMBL" id="QNP40409.1"/>
    </source>
</evidence>
<dbReference type="Gene3D" id="3.50.30.30">
    <property type="match status" value="1"/>
</dbReference>
<feature type="domain" description="PA" evidence="13">
    <location>
        <begin position="340"/>
        <end position="417"/>
    </location>
</feature>
<sequence length="595" mass="60975">MQQRHLVGAMAIALATLTIGYASSTTGAPAKDTDRVLIKYKKGNKAQLKQVLKEAGARFHYSFDNMDTMAVTVPVAALEGLKHRADVESIEVDAPRYPMGQTMPWGIPRVQAPEAVAAGADGSGIKVCIIDSGINPAHEEFAGMAITGDSGNGQPWNVDNCGHGTHVAGTIAAADNGTGVVGVSPGKVALHIVKVFGDSTPGSCGWSYASTLIDAAQRCQAAGAKVINMSLGGTGSSIAERDAFTRLYQQGVLSIAAAGNDGNGAYSYPASYDSVVAVAALDSNNKRAAFSQFTSQVELAAPGVDILSSVPFRSAAVRVGDNDYPATAMVGTVQAVAQGALVSGGLCTTTGIDWNGKVVLCKRGSNSFADKATRVTAAGGLGMIVYNDIPGGFTGSLTPYVSTIPAVSVTNADGEALLAGQLGQQARVDTVAMSPASGYGYMSGTSMATPHVTGVAALAWSAAPQKSNQQVREALSVTAIDLDAPGRDINTGWGLVQAKAAANELVNGGLPQPGSTPGQLMVVGNTVKNKYQVDLLWTRGNSTVDVYRGGTKIMSAIPNTLAATDAPKLRGSGTLIYQVCNAGTSQCSAKASLYY</sequence>
<dbReference type="InterPro" id="IPR036852">
    <property type="entry name" value="Peptidase_S8/S53_dom_sf"/>
</dbReference>
<evidence type="ECO:0000256" key="2">
    <source>
        <dbReference type="ARBA" id="ARBA00022512"/>
    </source>
</evidence>
<keyword evidence="5 11" id="KW-0732">Signal</keyword>
<dbReference type="InterPro" id="IPR015500">
    <property type="entry name" value="Peptidase_S8_subtilisin-rel"/>
</dbReference>
<evidence type="ECO:0000256" key="5">
    <source>
        <dbReference type="ARBA" id="ARBA00022729"/>
    </source>
</evidence>
<evidence type="ECO:0000313" key="15">
    <source>
        <dbReference type="Proteomes" id="UP000516018"/>
    </source>
</evidence>
<dbReference type="InterPro" id="IPR000209">
    <property type="entry name" value="Peptidase_S8/S53_dom"/>
</dbReference>
<accession>A0A7H0FWJ3</accession>
<dbReference type="InterPro" id="IPR023827">
    <property type="entry name" value="Peptidase_S8_Asp-AS"/>
</dbReference>
<keyword evidence="2" id="KW-0964">Secreted</keyword>
<dbReference type="Pfam" id="PF00082">
    <property type="entry name" value="Peptidase_S8"/>
    <property type="match status" value="2"/>
</dbReference>
<dbReference type="GO" id="GO:0046872">
    <property type="term" value="F:metal ion binding"/>
    <property type="evidence" value="ECO:0007669"/>
    <property type="project" value="UniProtKB-KW"/>
</dbReference>
<keyword evidence="4" id="KW-0479">Metal-binding</keyword>
<keyword evidence="6 9" id="KW-0378">Hydrolase</keyword>
<dbReference type="KEGG" id="lsx:H8B22_13155"/>
<keyword evidence="3 9" id="KW-0645">Protease</keyword>
<dbReference type="Pfam" id="PF02225">
    <property type="entry name" value="PA"/>
    <property type="match status" value="1"/>
</dbReference>
<dbReference type="GO" id="GO:0005615">
    <property type="term" value="C:extracellular space"/>
    <property type="evidence" value="ECO:0007669"/>
    <property type="project" value="TreeGrafter"/>
</dbReference>
<keyword evidence="15" id="KW-1185">Reference proteome</keyword>
<name>A0A7H0FWJ3_9GAMM</name>
<dbReference type="EMBL" id="CP060820">
    <property type="protein sequence ID" value="QNP40409.1"/>
    <property type="molecule type" value="Genomic_DNA"/>
</dbReference>
<keyword evidence="2" id="KW-0134">Cell wall</keyword>
<feature type="chain" id="PRO_5028875661" evidence="11">
    <location>
        <begin position="25"/>
        <end position="595"/>
    </location>
</feature>
<evidence type="ECO:0000256" key="8">
    <source>
        <dbReference type="PIRSR" id="PIRSR615500-1"/>
    </source>
</evidence>
<evidence type="ECO:0000256" key="9">
    <source>
        <dbReference type="PROSITE-ProRule" id="PRU01240"/>
    </source>
</evidence>
<dbReference type="AlphaFoldDB" id="A0A7H0FWJ3"/>
<feature type="domain" description="Peptidase S8/S53" evidence="12">
    <location>
        <begin position="432"/>
        <end position="494"/>
    </location>
</feature>
<evidence type="ECO:0000259" key="12">
    <source>
        <dbReference type="Pfam" id="PF00082"/>
    </source>
</evidence>
<dbReference type="CDD" id="cd07477">
    <property type="entry name" value="Peptidases_S8_Subtilisin_subset"/>
    <property type="match status" value="1"/>
</dbReference>
<dbReference type="RefSeq" id="WP_187711850.1">
    <property type="nucleotide sequence ID" value="NZ_CP060820.1"/>
</dbReference>
<evidence type="ECO:0000256" key="10">
    <source>
        <dbReference type="RuleBase" id="RU003355"/>
    </source>
</evidence>
<organism evidence="14 15">
    <name type="scientific">Agrilutibacter terrestris</name>
    <dbReference type="NCBI Taxonomy" id="2865112"/>
    <lineage>
        <taxon>Bacteria</taxon>
        <taxon>Pseudomonadati</taxon>
        <taxon>Pseudomonadota</taxon>
        <taxon>Gammaproteobacteria</taxon>
        <taxon>Lysobacterales</taxon>
        <taxon>Lysobacteraceae</taxon>
        <taxon>Agrilutibacter</taxon>
    </lineage>
</organism>
<dbReference type="InterPro" id="IPR034202">
    <property type="entry name" value="Subtilisin_Carlsberg-like"/>
</dbReference>
<dbReference type="PROSITE" id="PS00136">
    <property type="entry name" value="SUBTILASE_ASP"/>
    <property type="match status" value="1"/>
</dbReference>
<dbReference type="PANTHER" id="PTHR43806:SF11">
    <property type="entry name" value="CEREVISIN-RELATED"/>
    <property type="match status" value="1"/>
</dbReference>
<feature type="active site" description="Charge relay system" evidence="8 9">
    <location>
        <position position="163"/>
    </location>
</feature>
<dbReference type="InterPro" id="IPR023828">
    <property type="entry name" value="Peptidase_S8_Ser-AS"/>
</dbReference>
<protein>
    <submittedName>
        <fullName evidence="14">S8 family serine peptidase</fullName>
    </submittedName>
</protein>
<evidence type="ECO:0000256" key="11">
    <source>
        <dbReference type="SAM" id="SignalP"/>
    </source>
</evidence>
<dbReference type="InterPro" id="IPR050131">
    <property type="entry name" value="Peptidase_S8_subtilisin-like"/>
</dbReference>
<dbReference type="InterPro" id="IPR022398">
    <property type="entry name" value="Peptidase_S8_His-AS"/>
</dbReference>
<evidence type="ECO:0000256" key="6">
    <source>
        <dbReference type="ARBA" id="ARBA00022801"/>
    </source>
</evidence>
<dbReference type="PROSITE" id="PS00138">
    <property type="entry name" value="SUBTILASE_SER"/>
    <property type="match status" value="1"/>
</dbReference>
<dbReference type="PANTHER" id="PTHR43806">
    <property type="entry name" value="PEPTIDASE S8"/>
    <property type="match status" value="1"/>
</dbReference>
<gene>
    <name evidence="14" type="ORF">H8B22_13155</name>
</gene>